<dbReference type="PATRIC" id="fig|243230.17.peg.2390"/>
<dbReference type="GO" id="GO:0005829">
    <property type="term" value="C:cytosol"/>
    <property type="evidence" value="ECO:0000318"/>
    <property type="project" value="GO_Central"/>
</dbReference>
<protein>
    <recommendedName>
        <fullName evidence="2">Uridine phosphorylase</fullName>
        <ecNumber evidence="1">2.4.2.3</ecNumber>
    </recommendedName>
</protein>
<dbReference type="PaxDb" id="243230-DR_2166"/>
<dbReference type="NCBIfam" id="NF004489">
    <property type="entry name" value="PRK05819.1"/>
    <property type="match status" value="1"/>
</dbReference>
<dbReference type="GO" id="GO:0006152">
    <property type="term" value="P:purine nucleoside catabolic process"/>
    <property type="evidence" value="ECO:0000318"/>
    <property type="project" value="GO_Central"/>
</dbReference>
<dbReference type="FunCoup" id="Q9RSF8">
    <property type="interactions" value="154"/>
</dbReference>
<dbReference type="HAMAP" id="MF_01627">
    <property type="entry name" value="Pur_nucleosid_phosp"/>
    <property type="match status" value="1"/>
</dbReference>
<dbReference type="EC" id="2.4.2.3" evidence="1"/>
<dbReference type="GO" id="GO:0004850">
    <property type="term" value="F:uridine phosphorylase activity"/>
    <property type="evidence" value="ECO:0007669"/>
    <property type="project" value="UniProtKB-EC"/>
</dbReference>
<dbReference type="CDD" id="cd09006">
    <property type="entry name" value="PNP_EcPNPI-like"/>
    <property type="match status" value="1"/>
</dbReference>
<keyword evidence="4" id="KW-0808">Transferase</keyword>
<dbReference type="OrthoDB" id="9782889at2"/>
<dbReference type="STRING" id="243230.DR_2166"/>
<dbReference type="EnsemblBacteria" id="AAF11716">
    <property type="protein sequence ID" value="AAF11716"/>
    <property type="gene ID" value="DR_2166"/>
</dbReference>
<keyword evidence="8" id="KW-1185">Reference proteome</keyword>
<dbReference type="Proteomes" id="UP000002524">
    <property type="component" value="Chromosome 1"/>
</dbReference>
<dbReference type="InterPro" id="IPR000845">
    <property type="entry name" value="Nucleoside_phosphorylase_d"/>
</dbReference>
<dbReference type="GO" id="GO:0004731">
    <property type="term" value="F:purine-nucleoside phosphorylase activity"/>
    <property type="evidence" value="ECO:0000318"/>
    <property type="project" value="GO_Central"/>
</dbReference>
<dbReference type="SUPFAM" id="SSF53167">
    <property type="entry name" value="Purine and uridine phosphorylases"/>
    <property type="match status" value="1"/>
</dbReference>
<keyword evidence="3" id="KW-0328">Glycosyltransferase</keyword>
<evidence type="ECO:0000313" key="7">
    <source>
        <dbReference type="EMBL" id="AAF11716.1"/>
    </source>
</evidence>
<dbReference type="InParanoid" id="Q9RSF8"/>
<dbReference type="Pfam" id="PF01048">
    <property type="entry name" value="PNP_UDP_1"/>
    <property type="match status" value="1"/>
</dbReference>
<proteinExistence type="inferred from homology"/>
<dbReference type="NCBIfam" id="TIGR00107">
    <property type="entry name" value="deoD"/>
    <property type="match status" value="1"/>
</dbReference>
<dbReference type="PANTHER" id="PTHR43691">
    <property type="entry name" value="URIDINE PHOSPHORYLASE"/>
    <property type="match status" value="1"/>
</dbReference>
<dbReference type="eggNOG" id="COG0813">
    <property type="taxonomic scope" value="Bacteria"/>
</dbReference>
<dbReference type="Gene3D" id="3.40.50.1580">
    <property type="entry name" value="Nucleoside phosphorylase domain"/>
    <property type="match status" value="1"/>
</dbReference>
<evidence type="ECO:0000256" key="3">
    <source>
        <dbReference type="ARBA" id="ARBA00022676"/>
    </source>
</evidence>
<evidence type="ECO:0000259" key="6">
    <source>
        <dbReference type="Pfam" id="PF01048"/>
    </source>
</evidence>
<evidence type="ECO:0000256" key="5">
    <source>
        <dbReference type="ARBA" id="ARBA00048447"/>
    </source>
</evidence>
<feature type="domain" description="Nucleoside phosphorylase" evidence="6">
    <location>
        <begin position="82"/>
        <end position="283"/>
    </location>
</feature>
<dbReference type="HOGENOM" id="CLU_068457_2_0_0"/>
<dbReference type="KEGG" id="dra:DR_2166"/>
<organism evidence="7 8">
    <name type="scientific">Deinococcus radiodurans (strain ATCC 13939 / DSM 20539 / JCM 16871 / CCUG 27074 / LMG 4051 / NBRC 15346 / NCIMB 9279 / VKM B-1422 / R1)</name>
    <dbReference type="NCBI Taxonomy" id="243230"/>
    <lineage>
        <taxon>Bacteria</taxon>
        <taxon>Thermotogati</taxon>
        <taxon>Deinococcota</taxon>
        <taxon>Deinococci</taxon>
        <taxon>Deinococcales</taxon>
        <taxon>Deinococcaceae</taxon>
        <taxon>Deinococcus</taxon>
    </lineage>
</organism>
<dbReference type="InterPro" id="IPR035994">
    <property type="entry name" value="Nucleoside_phosphorylase_sf"/>
</dbReference>
<evidence type="ECO:0000256" key="4">
    <source>
        <dbReference type="ARBA" id="ARBA00022679"/>
    </source>
</evidence>
<evidence type="ECO:0000256" key="1">
    <source>
        <dbReference type="ARBA" id="ARBA00011888"/>
    </source>
</evidence>
<dbReference type="PANTHER" id="PTHR43691:SF11">
    <property type="entry name" value="FI09636P-RELATED"/>
    <property type="match status" value="1"/>
</dbReference>
<comment type="catalytic activity">
    <reaction evidence="5">
        <text>uridine + phosphate = alpha-D-ribose 1-phosphate + uracil</text>
        <dbReference type="Rhea" id="RHEA:24388"/>
        <dbReference type="ChEBI" id="CHEBI:16704"/>
        <dbReference type="ChEBI" id="CHEBI:17568"/>
        <dbReference type="ChEBI" id="CHEBI:43474"/>
        <dbReference type="ChEBI" id="CHEBI:57720"/>
        <dbReference type="EC" id="2.4.2.3"/>
    </reaction>
</comment>
<dbReference type="EMBL" id="AE000513">
    <property type="protein sequence ID" value="AAF11716.1"/>
    <property type="molecule type" value="Genomic_DNA"/>
</dbReference>
<evidence type="ECO:0000313" key="8">
    <source>
        <dbReference type="Proteomes" id="UP000002524"/>
    </source>
</evidence>
<reference evidence="7 8" key="1">
    <citation type="journal article" date="1999" name="Science">
        <title>Genome sequence of the radioresistant bacterium Deinococcus radiodurans R1.</title>
        <authorList>
            <person name="White O."/>
            <person name="Eisen J.A."/>
            <person name="Heidelberg J.F."/>
            <person name="Hickey E.K."/>
            <person name="Peterson J.D."/>
            <person name="Dodson R.J."/>
            <person name="Haft D.H."/>
            <person name="Gwinn M.L."/>
            <person name="Nelson W.C."/>
            <person name="Richardson D.L."/>
            <person name="Moffat K.S."/>
            <person name="Qin H."/>
            <person name="Jiang L."/>
            <person name="Pamphile W."/>
            <person name="Crosby M."/>
            <person name="Shen M."/>
            <person name="Vamathevan J.J."/>
            <person name="Lam P."/>
            <person name="McDonald L."/>
            <person name="Utterback T."/>
            <person name="Zalewski C."/>
            <person name="Makarova K.S."/>
            <person name="Aravind L."/>
            <person name="Daly M.J."/>
            <person name="Minton K.W."/>
            <person name="Fleischmann R.D."/>
            <person name="Ketchum K.A."/>
            <person name="Nelson K.E."/>
            <person name="Salzberg S."/>
            <person name="Smith H.O."/>
            <person name="Venter J.C."/>
            <person name="Fraser C.M."/>
        </authorList>
    </citation>
    <scope>NUCLEOTIDE SEQUENCE [LARGE SCALE GENOMIC DNA]</scope>
    <source>
        <strain evidence="8">ATCC 13939 / DSM 20539 / JCM 16871 / LMG 4051 / NBRC 15346 / NCIMB 9279 / R1 / VKM B-1422</strain>
    </source>
</reference>
<name>Q9RSF8_DEIRA</name>
<dbReference type="InterPro" id="IPR004402">
    <property type="entry name" value="DeoD-type"/>
</dbReference>
<gene>
    <name evidence="7" type="ordered locus">DR_2166</name>
</gene>
<dbReference type="PIR" id="D75306">
    <property type="entry name" value="D75306"/>
</dbReference>
<evidence type="ECO:0000256" key="2">
    <source>
        <dbReference type="ARBA" id="ARBA00021980"/>
    </source>
</evidence>
<dbReference type="AlphaFoldDB" id="Q9RSF8"/>
<sequence length="305" mass="33486">MDIGELFGLAHVHEQRPLLHQLLPFGGGDFFHGGSIANPTEKKAGRAANRRKFGRNALRSPDTLRGMSIHLNAEKGQIAETVLLPGDPLRARHIAETFLENPVQHNTVRGMLGFTGTYKGERVSVQGTGMGIPSCMIYVNELIQDYGCKNLIRVGTAGSYQEGVHVRDLVLAQAACTDSNINRVRFGERTFAPIADFELLLRAYQIAQERGFSAHVGNIMSSDTFYNDNPTEFQRWAEFGVLAVEMEAAGLYTLAAKYGVRALTILTISDHLVTHEVTSAEERQLTFNGMIEVALDAALGLEKKA</sequence>
<accession>Q9RSF8</accession>